<dbReference type="Pfam" id="PF01585">
    <property type="entry name" value="G-patch"/>
    <property type="match status" value="1"/>
</dbReference>
<feature type="compositionally biased region" description="Basic and acidic residues" evidence="1">
    <location>
        <begin position="53"/>
        <end position="73"/>
    </location>
</feature>
<dbReference type="AlphaFoldDB" id="A0A0P1KSA7"/>
<name>A0A0P1KSA7_9SACH</name>
<dbReference type="PANTHER" id="PTHR21032:SF0">
    <property type="entry name" value="G PATCH DOMAIN-CONTAINING PROTEIN 11"/>
    <property type="match status" value="1"/>
</dbReference>
<dbReference type="Pfam" id="PF13821">
    <property type="entry name" value="DUF4187"/>
    <property type="match status" value="1"/>
</dbReference>
<reference evidence="4" key="1">
    <citation type="submission" date="2015-10" db="EMBL/GenBank/DDBJ databases">
        <authorList>
            <person name="Devillers H."/>
        </authorList>
    </citation>
    <scope>NUCLEOTIDE SEQUENCE [LARGE SCALE GENOMIC DNA]</scope>
</reference>
<accession>A0A0P1KSA7</accession>
<evidence type="ECO:0000313" key="3">
    <source>
        <dbReference type="EMBL" id="CUS22610.1"/>
    </source>
</evidence>
<dbReference type="SMART" id="SM01173">
    <property type="entry name" value="DUF4187"/>
    <property type="match status" value="1"/>
</dbReference>
<dbReference type="InterPro" id="IPR025239">
    <property type="entry name" value="DUF4187"/>
</dbReference>
<gene>
    <name evidence="3" type="ORF">LAQU0_S06e01948g</name>
</gene>
<organism evidence="3 4">
    <name type="scientific">Lachancea quebecensis</name>
    <dbReference type="NCBI Taxonomy" id="1654605"/>
    <lineage>
        <taxon>Eukaryota</taxon>
        <taxon>Fungi</taxon>
        <taxon>Dikarya</taxon>
        <taxon>Ascomycota</taxon>
        <taxon>Saccharomycotina</taxon>
        <taxon>Saccharomycetes</taxon>
        <taxon>Saccharomycetales</taxon>
        <taxon>Saccharomycetaceae</taxon>
        <taxon>Lachancea</taxon>
    </lineage>
</organism>
<evidence type="ECO:0000256" key="1">
    <source>
        <dbReference type="SAM" id="MobiDB-lite"/>
    </source>
</evidence>
<dbReference type="GO" id="GO:0003676">
    <property type="term" value="F:nucleic acid binding"/>
    <property type="evidence" value="ECO:0007669"/>
    <property type="project" value="InterPro"/>
</dbReference>
<dbReference type="PANTHER" id="PTHR21032">
    <property type="entry name" value="G PATCH DOMAIN-CONTAINING PROTEIN 11"/>
    <property type="match status" value="1"/>
</dbReference>
<evidence type="ECO:0000313" key="4">
    <source>
        <dbReference type="Proteomes" id="UP000236544"/>
    </source>
</evidence>
<dbReference type="InterPro" id="IPR000467">
    <property type="entry name" value="G_patch_dom"/>
</dbReference>
<feature type="domain" description="G-patch" evidence="2">
    <location>
        <begin position="85"/>
        <end position="132"/>
    </location>
</feature>
<protein>
    <submittedName>
        <fullName evidence="3">LAQU0S06e01948g1_1</fullName>
    </submittedName>
</protein>
<dbReference type="GO" id="GO:0000776">
    <property type="term" value="C:kinetochore"/>
    <property type="evidence" value="ECO:0007669"/>
    <property type="project" value="TreeGrafter"/>
</dbReference>
<evidence type="ECO:0000259" key="2">
    <source>
        <dbReference type="PROSITE" id="PS50174"/>
    </source>
</evidence>
<dbReference type="InterPro" id="IPR039249">
    <property type="entry name" value="GPATCH11"/>
</dbReference>
<dbReference type="EMBL" id="LN890530">
    <property type="protein sequence ID" value="CUS22610.1"/>
    <property type="molecule type" value="Genomic_DNA"/>
</dbReference>
<sequence length="322" mass="35881">MKRNLAESSYEEEPLVPPKRTRRLLSSEPQGHPRDTESSDEPDYLTMPLSDEATEHESSKKESSRAPGDRPTDPETSVHQQAATLMPKGFAMMNKMGFKMGEALGKGHGTAIKEPIAVARNAKRQGIKQTNSFILLDEPSLEDVTSYRKRVQDNGDRAGKLWVLHRMQKAAFELSGDIERFTVNSDPRDYNCLWREYVVDLKQKLKPKNGEEPPRLHELSTDMSKKLEEQPEADSSGPSSMGGSSSTTPSASPGLAIDAKVAGASEDDELAIFQDLPLDQQITGINTHLRVELNYCFYCGVQFESEKDLFEHCPGSTDKDHQ</sequence>
<proteinExistence type="predicted"/>
<dbReference type="Proteomes" id="UP000236544">
    <property type="component" value="Unassembled WGS sequence"/>
</dbReference>
<feature type="region of interest" description="Disordered" evidence="1">
    <location>
        <begin position="226"/>
        <end position="254"/>
    </location>
</feature>
<keyword evidence="4" id="KW-1185">Reference proteome</keyword>
<dbReference type="PROSITE" id="PS50174">
    <property type="entry name" value="G_PATCH"/>
    <property type="match status" value="1"/>
</dbReference>
<feature type="compositionally biased region" description="Low complexity" evidence="1">
    <location>
        <begin position="235"/>
        <end position="254"/>
    </location>
</feature>
<feature type="region of interest" description="Disordered" evidence="1">
    <location>
        <begin position="1"/>
        <end position="79"/>
    </location>
</feature>
<dbReference type="OrthoDB" id="786951at2759"/>
<dbReference type="SMART" id="SM00443">
    <property type="entry name" value="G_patch"/>
    <property type="match status" value="1"/>
</dbReference>